<evidence type="ECO:0000256" key="8">
    <source>
        <dbReference type="ARBA" id="ARBA00023242"/>
    </source>
</evidence>
<keyword evidence="10" id="KW-1185">Reference proteome</keyword>
<dbReference type="SUPFAM" id="SSF52058">
    <property type="entry name" value="L domain-like"/>
    <property type="match status" value="2"/>
</dbReference>
<dbReference type="InterPro" id="IPR035979">
    <property type="entry name" value="RBD_domain_sf"/>
</dbReference>
<dbReference type="InterPro" id="IPR012677">
    <property type="entry name" value="Nucleotide-bd_a/b_plait_sf"/>
</dbReference>
<dbReference type="CDD" id="cd14342">
    <property type="entry name" value="UBA_TAP-C"/>
    <property type="match status" value="2"/>
</dbReference>
<protein>
    <submittedName>
        <fullName evidence="9">Nxf-1</fullName>
    </submittedName>
</protein>
<dbReference type="GO" id="GO:0003723">
    <property type="term" value="F:RNA binding"/>
    <property type="evidence" value="ECO:0000318"/>
    <property type="project" value="GO_Central"/>
</dbReference>
<dbReference type="Pfam" id="PF09162">
    <property type="entry name" value="Tap-RNA_bind"/>
    <property type="match status" value="1"/>
</dbReference>
<dbReference type="SMART" id="SM00365">
    <property type="entry name" value="LRR_SD22"/>
    <property type="match status" value="3"/>
</dbReference>
<dbReference type="GO" id="GO:0016973">
    <property type="term" value="P:poly(A)+ mRNA export from nucleus"/>
    <property type="evidence" value="ECO:0000318"/>
    <property type="project" value="GO_Central"/>
</dbReference>
<evidence type="ECO:0000256" key="6">
    <source>
        <dbReference type="ARBA" id="ARBA00022816"/>
    </source>
</evidence>
<dbReference type="Pfam" id="PF24048">
    <property type="entry name" value="LRR_NXF1-5"/>
    <property type="match status" value="2"/>
</dbReference>
<dbReference type="GO" id="GO:0005634">
    <property type="term" value="C:nucleus"/>
    <property type="evidence" value="ECO:0000318"/>
    <property type="project" value="GO_Central"/>
</dbReference>
<keyword evidence="6" id="KW-0509">mRNA transport</keyword>
<dbReference type="FunFam" id="1.10.8.10:FF:000018">
    <property type="entry name" value="Nuclear RNA export factor 1"/>
    <property type="match status" value="2"/>
</dbReference>
<evidence type="ECO:0000256" key="5">
    <source>
        <dbReference type="ARBA" id="ARBA00022737"/>
    </source>
</evidence>
<dbReference type="InterPro" id="IPR032675">
    <property type="entry name" value="LRR_dom_sf"/>
</dbReference>
<dbReference type="PANTHER" id="PTHR10662">
    <property type="entry name" value="NUCLEAR RNA EXPORT FACTOR"/>
    <property type="match status" value="1"/>
</dbReference>
<dbReference type="EnsemblMetazoa" id="PPA12979.1">
    <property type="protein sequence ID" value="PPA12979.1"/>
    <property type="gene ID" value="WBGene00102533"/>
</dbReference>
<dbReference type="InterPro" id="IPR002075">
    <property type="entry name" value="NTF2_dom"/>
</dbReference>
<dbReference type="Pfam" id="PF22602">
    <property type="entry name" value="NXF_NTF2"/>
    <property type="match status" value="2"/>
</dbReference>
<dbReference type="FunFam" id="3.30.70.330:FF:001168">
    <property type="entry name" value="Nuclear RNA export factor 1"/>
    <property type="match status" value="1"/>
</dbReference>
<evidence type="ECO:0000256" key="3">
    <source>
        <dbReference type="ARBA" id="ARBA00022448"/>
    </source>
</evidence>
<comment type="subcellular location">
    <subcellularLocation>
        <location evidence="1">Nucleus</location>
        <location evidence="1">Nucleoplasm</location>
    </subcellularLocation>
</comment>
<evidence type="ECO:0000313" key="10">
    <source>
        <dbReference type="Proteomes" id="UP000005239"/>
    </source>
</evidence>
<dbReference type="SUPFAM" id="SSF54928">
    <property type="entry name" value="RNA-binding domain, RBD"/>
    <property type="match status" value="1"/>
</dbReference>
<gene>
    <name evidence="9" type="primary">WBGene00102533</name>
</gene>
<dbReference type="InterPro" id="IPR005637">
    <property type="entry name" value="TAP_C_dom"/>
</dbReference>
<keyword evidence="4" id="KW-0433">Leucine-rich repeat</keyword>
<organism evidence="9 10">
    <name type="scientific">Pristionchus pacificus</name>
    <name type="common">Parasitic nematode worm</name>
    <dbReference type="NCBI Taxonomy" id="54126"/>
    <lineage>
        <taxon>Eukaryota</taxon>
        <taxon>Metazoa</taxon>
        <taxon>Ecdysozoa</taxon>
        <taxon>Nematoda</taxon>
        <taxon>Chromadorea</taxon>
        <taxon>Rhabditida</taxon>
        <taxon>Rhabditina</taxon>
        <taxon>Diplogasteromorpha</taxon>
        <taxon>Diplogasteroidea</taxon>
        <taxon>Neodiplogasteridae</taxon>
        <taxon>Pristionchus</taxon>
    </lineage>
</organism>
<dbReference type="InterPro" id="IPR032710">
    <property type="entry name" value="NTF2-like_dom_sf"/>
</dbReference>
<proteinExistence type="inferred from homology"/>
<dbReference type="FunFam" id="3.80.10.10:FF:000384">
    <property type="entry name" value="Nuclear RNA export factor 1"/>
    <property type="match status" value="2"/>
</dbReference>
<dbReference type="GO" id="GO:0005635">
    <property type="term" value="C:nuclear envelope"/>
    <property type="evidence" value="ECO:0007669"/>
    <property type="project" value="UniProtKB-ARBA"/>
</dbReference>
<name>A0A2A6BZF3_PRIPA</name>
<evidence type="ECO:0000256" key="1">
    <source>
        <dbReference type="ARBA" id="ARBA00004642"/>
    </source>
</evidence>
<dbReference type="Gene3D" id="1.10.8.10">
    <property type="entry name" value="DNA helicase RuvA subunit, C-terminal domain"/>
    <property type="match status" value="2"/>
</dbReference>
<dbReference type="InterPro" id="IPR009060">
    <property type="entry name" value="UBA-like_sf"/>
</dbReference>
<evidence type="ECO:0000256" key="2">
    <source>
        <dbReference type="ARBA" id="ARBA00009285"/>
    </source>
</evidence>
<dbReference type="Gene3D" id="3.80.10.10">
    <property type="entry name" value="Ribonuclease Inhibitor"/>
    <property type="match status" value="2"/>
</dbReference>
<dbReference type="PROSITE" id="PS51281">
    <property type="entry name" value="TAP_C"/>
    <property type="match status" value="2"/>
</dbReference>
<reference evidence="10" key="1">
    <citation type="journal article" date="2008" name="Nat. Genet.">
        <title>The Pristionchus pacificus genome provides a unique perspective on nematode lifestyle and parasitism.</title>
        <authorList>
            <person name="Dieterich C."/>
            <person name="Clifton S.W."/>
            <person name="Schuster L.N."/>
            <person name="Chinwalla A."/>
            <person name="Delehaunty K."/>
            <person name="Dinkelacker I."/>
            <person name="Fulton L."/>
            <person name="Fulton R."/>
            <person name="Godfrey J."/>
            <person name="Minx P."/>
            <person name="Mitreva M."/>
            <person name="Roeseler W."/>
            <person name="Tian H."/>
            <person name="Witte H."/>
            <person name="Yang S.P."/>
            <person name="Wilson R.K."/>
            <person name="Sommer R.J."/>
        </authorList>
    </citation>
    <scope>NUCLEOTIDE SEQUENCE [LARGE SCALE GENOMIC DNA]</scope>
    <source>
        <strain evidence="10">PS312</strain>
    </source>
</reference>
<dbReference type="Gene3D" id="3.10.450.50">
    <property type="match status" value="2"/>
</dbReference>
<evidence type="ECO:0000313" key="9">
    <source>
        <dbReference type="EnsemblMetazoa" id="PPA12979.1"/>
    </source>
</evidence>
<dbReference type="InterPro" id="IPR015245">
    <property type="entry name" value="Tap_RNA-bd"/>
</dbReference>
<comment type="similarity">
    <text evidence="2">Belongs to the NXF family.</text>
</comment>
<dbReference type="SMART" id="SM00804">
    <property type="entry name" value="TAP_C"/>
    <property type="match status" value="2"/>
</dbReference>
<dbReference type="PROSITE" id="PS51450">
    <property type="entry name" value="LRR"/>
    <property type="match status" value="3"/>
</dbReference>
<reference evidence="9" key="2">
    <citation type="submission" date="2022-06" db="UniProtKB">
        <authorList>
            <consortium name="EnsemblMetazoa"/>
        </authorList>
    </citation>
    <scope>IDENTIFICATION</scope>
    <source>
        <strain evidence="9">PS312</strain>
    </source>
</reference>
<dbReference type="GO" id="GO:0005737">
    <property type="term" value="C:cytoplasm"/>
    <property type="evidence" value="ECO:0007669"/>
    <property type="project" value="InterPro"/>
</dbReference>
<dbReference type="InterPro" id="IPR018222">
    <property type="entry name" value="Nuclear_transport_factor_2_euk"/>
</dbReference>
<dbReference type="FunFam" id="3.10.450.50:FF:000004">
    <property type="entry name" value="Nuclear RNA export factor 1"/>
    <property type="match status" value="1"/>
</dbReference>
<dbReference type="SUPFAM" id="SSF54427">
    <property type="entry name" value="NTF2-like"/>
    <property type="match status" value="2"/>
</dbReference>
<dbReference type="GO" id="GO:0005654">
    <property type="term" value="C:nucleoplasm"/>
    <property type="evidence" value="ECO:0007669"/>
    <property type="project" value="UniProtKB-SubCell"/>
</dbReference>
<dbReference type="Proteomes" id="UP000005239">
    <property type="component" value="Unassembled WGS sequence"/>
</dbReference>
<dbReference type="Pfam" id="PF03943">
    <property type="entry name" value="TAP_C"/>
    <property type="match status" value="2"/>
</dbReference>
<dbReference type="PROSITE" id="PS50177">
    <property type="entry name" value="NTF2_DOMAIN"/>
    <property type="match status" value="2"/>
</dbReference>
<accession>A0A8R1UAC0</accession>
<dbReference type="SUPFAM" id="SSF46934">
    <property type="entry name" value="UBA-like"/>
    <property type="match status" value="2"/>
</dbReference>
<dbReference type="InterPro" id="IPR030217">
    <property type="entry name" value="NXF_fam"/>
</dbReference>
<sequence>YLNAYFRAMYRNKNNRDGGGRQNAKQISMNRFKEIDADLGSRFDDLYEEEEQERNNAGGETPRYLNRNQPRPGGRNGNQQGSYEQKKNLQALIGHVEDLKPIMPNFADNGDFEFFVREADVAQAIRMCSRRIKHVASGERLNITVHNVVAPWAKLKKEEKDAIVEVVDSRADRQNRALELSGFATHEAFVSRDLMMNMTKNNVFLAVVELIEAKYSDIIALSLKNNRIKYLEMASMLPYFAKNLKVLDLSDNQIESIAELEKLKGLHLTTLFLENNPVCESYSKASDYLREVQAIFPRVTRLDGNECPALPGAFDDDNEFVEPPARPGFYGDAGLRSIVETFIIEYFKSYDGDEPTASRKTLVHAYDDSNSQFTMCVENLYEEGTGKSRWPNENFAFHIRISHNIKQIDKWGKNRHSRLFHGAMDVAAQLCKMPATRHLQESFIVDVVMATSSLLVFTVQGLFEEAPFAVSPNLPQLNFFSRTFTVTPKENGSICVISDELYLSAMTYSRVERYRIQLGKANAAPTAVAAAPAAAAAAAGGAEPDAATRAAMVEAFCRDSGMLPDWSTKCLLEANWDFNVAAQNFMAIKDAIPKDAFAAAPAGGGLCDAPDLSPAPGNPKGVMVFARVSTSPRDAFRLSTTTGPQHAARLSTSPREGFRRVERGRSITRFSIRNNVYGGRHQTAKDRARSQLKNKQAADVEKAWRVKIPSGQKYGAPFILSTLSAHVENLKPIMPKMFSTEFVFFVRDDDAAHAIRSVHRRIKHAETGDRLNIITNLVNAPWMKLKKEEKEAIEEVVNRRADQRSRALELNLFANDEAFTKRDLMMNLTKNNVFLAVVELIETDYSNLTALSLKDNRLKHLEVAAMLPYFAKNLKVLDLSNNHIDSLEELEKLKGLHLTTLFLENNPVCEKYTKASDYLRAVQDIFPRISMLDGNACSPRPDAFDEDKKAVEPQTKPGFYSDISIQPLIDNFIIEYFKTYDGVDGRSRKDLINAYDDENSKFTLCLESLYEDGAAKTRWANDANYTFLIRLSHNVKQEDKWKRNRDARIFRGAMDVTAQVCKMPGTRHLQETFLVDVVLTTPSLLIFSVQGLFEETPFAVSPSTPTLNFFSRTFAVTPKPNGLNATIAPVAGPAAASAAVNDVADALSQLGKENATDVQVTTSADQQAAMVAAFSAESGMLPEWSARCLQDSAWNYQLAGQNFLASKDRIPKEAFPAQ</sequence>
<dbReference type="Gene3D" id="3.30.70.330">
    <property type="match status" value="2"/>
</dbReference>
<dbReference type="PANTHER" id="PTHR10662:SF22">
    <property type="entry name" value="NUCLEAR RNA EXPORT FACTOR 1"/>
    <property type="match status" value="1"/>
</dbReference>
<dbReference type="AlphaFoldDB" id="A0A2A6BZF3"/>
<keyword evidence="7" id="KW-0694">RNA-binding</keyword>
<dbReference type="InterPro" id="IPR001611">
    <property type="entry name" value="Leu-rich_rpt"/>
</dbReference>
<keyword evidence="8" id="KW-0539">Nucleus</keyword>
<evidence type="ECO:0000256" key="7">
    <source>
        <dbReference type="ARBA" id="ARBA00022884"/>
    </source>
</evidence>
<accession>A0A2A6BZF3</accession>
<evidence type="ECO:0000256" key="4">
    <source>
        <dbReference type="ARBA" id="ARBA00022614"/>
    </source>
</evidence>
<keyword evidence="3" id="KW-0813">Transport</keyword>
<dbReference type="InterPro" id="IPR057125">
    <property type="entry name" value="NXF1/2/3/5-like_LRR"/>
</dbReference>
<keyword evidence="5" id="KW-0677">Repeat</keyword>